<sequence length="238" mass="24626">MLDAIFSAMLSSGALQWLGAFLWGMASVILSPCGIAAIPLVVGYIANAEEPGRWEAFRISCVFCVGIVLNLLLVALITSGVGVLLGGHERLLTFVTAAVFILMGLHLIGIVHIRLFSFNGGADKAGGTDRRGLRGALTLGVVSGLAIGPCSIGYISPLLSVALSQASTKPVAAAGLIVAYALGYSAVLVLSGTFAQLASRWLQSERGTVILRALNVTCGLALIAAGLYLSREMLLLIS</sequence>
<feature type="transmembrane region" description="Helical" evidence="1">
    <location>
        <begin position="91"/>
        <end position="115"/>
    </location>
</feature>
<protein>
    <submittedName>
        <fullName evidence="2">Thiol:disulfide interchange protein</fullName>
    </submittedName>
</protein>
<dbReference type="PANTHER" id="PTHR31272">
    <property type="entry name" value="CYTOCHROME C-TYPE BIOGENESIS PROTEIN HI_1454-RELATED"/>
    <property type="match status" value="1"/>
</dbReference>
<dbReference type="RefSeq" id="WP_015556190.1">
    <property type="nucleotide sequence ID" value="NC_021038.1"/>
</dbReference>
<organism evidence="2 3">
    <name type="scientific">Fretibacterium fastidiosum</name>
    <dbReference type="NCBI Taxonomy" id="651822"/>
    <lineage>
        <taxon>Bacteria</taxon>
        <taxon>Thermotogati</taxon>
        <taxon>Synergistota</taxon>
        <taxon>Synergistia</taxon>
        <taxon>Synergistales</taxon>
        <taxon>Aminobacteriaceae</taxon>
        <taxon>Fretibacterium</taxon>
    </lineage>
</organism>
<feature type="transmembrane region" description="Helical" evidence="1">
    <location>
        <begin position="57"/>
        <end position="85"/>
    </location>
</feature>
<gene>
    <name evidence="2" type="ORF">SY1_06840</name>
</gene>
<evidence type="ECO:0000313" key="3">
    <source>
        <dbReference type="Proteomes" id="UP000008957"/>
    </source>
</evidence>
<dbReference type="PANTHER" id="PTHR31272:SF6">
    <property type="entry name" value="CYTOCHROME C-TYPE BIOGENESIS CCDA-LIKE CHLOROPLASTIC PROTEIN"/>
    <property type="match status" value="1"/>
</dbReference>
<accession>A0AB94IWB6</accession>
<dbReference type="Proteomes" id="UP000008957">
    <property type="component" value="Chromosome"/>
</dbReference>
<keyword evidence="1" id="KW-0812">Transmembrane</keyword>
<reference evidence="2 3" key="2">
    <citation type="submission" date="2010-03" db="EMBL/GenBank/DDBJ databases">
        <authorList>
            <person name="Pajon A."/>
        </authorList>
    </citation>
    <scope>NUCLEOTIDE SEQUENCE [LARGE SCALE GENOMIC DNA]</scope>
    <source>
        <strain evidence="2 3">SGP1</strain>
    </source>
</reference>
<keyword evidence="3" id="KW-1185">Reference proteome</keyword>
<proteinExistence type="predicted"/>
<keyword evidence="1" id="KW-0472">Membrane</keyword>
<dbReference type="EMBL" id="FP929056">
    <property type="protein sequence ID" value="CBL28043.1"/>
    <property type="molecule type" value="Genomic_DNA"/>
</dbReference>
<evidence type="ECO:0000313" key="2">
    <source>
        <dbReference type="EMBL" id="CBL28043.1"/>
    </source>
</evidence>
<feature type="transmembrane region" description="Helical" evidence="1">
    <location>
        <begin position="20"/>
        <end position="45"/>
    </location>
</feature>
<dbReference type="KEGG" id="sbr:SY1_06840"/>
<feature type="transmembrane region" description="Helical" evidence="1">
    <location>
        <begin position="171"/>
        <end position="197"/>
    </location>
</feature>
<feature type="transmembrane region" description="Helical" evidence="1">
    <location>
        <begin position="209"/>
        <end position="229"/>
    </location>
</feature>
<keyword evidence="1" id="KW-1133">Transmembrane helix</keyword>
<reference evidence="3" key="1">
    <citation type="submission" date="2010-03" db="EMBL/GenBank/DDBJ databases">
        <title>The genome sequence of Synergistetes sp. SGP1.</title>
        <authorList>
            <consortium name="metaHIT consortium -- http://www.metahit.eu/"/>
            <person name="Pajon A."/>
            <person name="Turner K."/>
            <person name="Parkhill J."/>
            <person name="Wade W."/>
            <person name="Vartoukian S."/>
        </authorList>
    </citation>
    <scope>NUCLEOTIDE SEQUENCE [LARGE SCALE GENOMIC DNA]</scope>
    <source>
        <strain evidence="3">SGP1</strain>
    </source>
</reference>
<name>A0AB94IWB6_9BACT</name>
<dbReference type="InterPro" id="IPR051790">
    <property type="entry name" value="Cytochrome_c-biogenesis_DsbD"/>
</dbReference>
<feature type="transmembrane region" description="Helical" evidence="1">
    <location>
        <begin position="136"/>
        <end position="159"/>
    </location>
</feature>
<dbReference type="AlphaFoldDB" id="A0AB94IWB6"/>
<evidence type="ECO:0000256" key="1">
    <source>
        <dbReference type="SAM" id="Phobius"/>
    </source>
</evidence>